<dbReference type="SUPFAM" id="SSF56091">
    <property type="entry name" value="DNA ligase/mRNA capping enzyme, catalytic domain"/>
    <property type="match status" value="1"/>
</dbReference>
<evidence type="ECO:0000259" key="3">
    <source>
        <dbReference type="Pfam" id="PF01331"/>
    </source>
</evidence>
<protein>
    <recommendedName>
        <fullName evidence="3">mRNA capping enzyme adenylation domain-containing protein</fullName>
    </recommendedName>
</protein>
<dbReference type="InterPro" id="IPR001339">
    <property type="entry name" value="mRNA_cap_enzyme_adenylation"/>
</dbReference>
<dbReference type="GO" id="GO:0005524">
    <property type="term" value="F:ATP binding"/>
    <property type="evidence" value="ECO:0007669"/>
    <property type="project" value="InterPro"/>
</dbReference>
<feature type="region of interest" description="Disordered" evidence="2">
    <location>
        <begin position="613"/>
        <end position="714"/>
    </location>
</feature>
<evidence type="ECO:0000256" key="1">
    <source>
        <dbReference type="ARBA" id="ARBA00044624"/>
    </source>
</evidence>
<dbReference type="Proteomes" id="UP000247702">
    <property type="component" value="Unassembled WGS sequence"/>
</dbReference>
<dbReference type="Gene3D" id="3.30.470.30">
    <property type="entry name" value="DNA ligase/mRNA capping enzyme"/>
    <property type="match status" value="1"/>
</dbReference>
<accession>A0A2Z6RT57</accession>
<dbReference type="PANTHER" id="PTHR10367:SF17">
    <property type="entry name" value="MRNA-CAPPING ENZYME"/>
    <property type="match status" value="1"/>
</dbReference>
<feature type="region of interest" description="Disordered" evidence="2">
    <location>
        <begin position="470"/>
        <end position="559"/>
    </location>
</feature>
<feature type="compositionally biased region" description="Basic and acidic residues" evidence="2">
    <location>
        <begin position="413"/>
        <end position="430"/>
    </location>
</feature>
<feature type="compositionally biased region" description="Basic and acidic residues" evidence="2">
    <location>
        <begin position="470"/>
        <end position="480"/>
    </location>
</feature>
<dbReference type="STRING" id="94130.A0A2Z6RT57"/>
<feature type="region of interest" description="Disordered" evidence="2">
    <location>
        <begin position="1271"/>
        <end position="1319"/>
    </location>
</feature>
<keyword evidence="5" id="KW-1185">Reference proteome</keyword>
<feature type="compositionally biased region" description="Polar residues" evidence="2">
    <location>
        <begin position="702"/>
        <end position="713"/>
    </location>
</feature>
<gene>
    <name evidence="4" type="ORF">RclHR1_03780019</name>
</gene>
<feature type="region of interest" description="Disordered" evidence="2">
    <location>
        <begin position="951"/>
        <end position="977"/>
    </location>
</feature>
<dbReference type="InterPro" id="IPR051029">
    <property type="entry name" value="mRNA_Capping_Enz/RNA_Phosphat"/>
</dbReference>
<feature type="compositionally biased region" description="Basic and acidic residues" evidence="2">
    <location>
        <begin position="676"/>
        <end position="687"/>
    </location>
</feature>
<organism evidence="4 5">
    <name type="scientific">Rhizophagus clarus</name>
    <dbReference type="NCBI Taxonomy" id="94130"/>
    <lineage>
        <taxon>Eukaryota</taxon>
        <taxon>Fungi</taxon>
        <taxon>Fungi incertae sedis</taxon>
        <taxon>Mucoromycota</taxon>
        <taxon>Glomeromycotina</taxon>
        <taxon>Glomeromycetes</taxon>
        <taxon>Glomerales</taxon>
        <taxon>Glomeraceae</taxon>
        <taxon>Rhizophagus</taxon>
    </lineage>
</organism>
<feature type="compositionally biased region" description="Acidic residues" evidence="2">
    <location>
        <begin position="627"/>
        <end position="643"/>
    </location>
</feature>
<dbReference type="EMBL" id="BEXD01003090">
    <property type="protein sequence ID" value="GBC00190.1"/>
    <property type="molecule type" value="Genomic_DNA"/>
</dbReference>
<dbReference type="InterPro" id="IPR012340">
    <property type="entry name" value="NA-bd_OB-fold"/>
</dbReference>
<dbReference type="PANTHER" id="PTHR10367">
    <property type="entry name" value="MRNA-CAPPING ENZYME"/>
    <property type="match status" value="1"/>
</dbReference>
<evidence type="ECO:0000313" key="4">
    <source>
        <dbReference type="EMBL" id="GBC00190.1"/>
    </source>
</evidence>
<comment type="caution">
    <text evidence="4">The sequence shown here is derived from an EMBL/GenBank/DDBJ whole genome shotgun (WGS) entry which is preliminary data.</text>
</comment>
<proteinExistence type="predicted"/>
<sequence length="1319" mass="152410">MAYSLNQRPDKIGVRLDDKYANSLSLRIKELLRHNEEGFPGSQPVHFESRNFELLEKENYYVRDKTDGKRYIMFFTAVDGGTAFMMDESCQFRTLAGFKLPLRSNPNHMHNETMMDGEVIIDTNNNEKCLRYLIFDLMVLNGNTLIEKPYNKRMGMLKFDVLEPLNAELEKNVGMKKNLPLTFEIKPMELSYGLKCGNDSLVFVPVNHPYESGICKKLLLWKPTTKLTVDFMIRVQRFKEETYQLFILDGKEHRFYDYLTLDSDIAFQWQRNSPDGNIATFWYDKHWKKTIPHDGTHDGGWRFIRFVRDKNKADREKDVDRVWKCIQNSVPPEMLENRKPIIRENWKRRQSTQFPDTQPLPSPISQIQTPSINSTFESVSPSIPSNIYFYNNNNTQLVSPSISSSESFAFLKERRSSEEQTRDQNNKSESTESIEDIALSKFANMLHVTSPGKKSPTDATYFSYNSNDVNHENFKRKTSNDRSYFPPVYGSRSPDQTGLSRPNVKPKDSQNSSSQVFEPPVQEMKLLDQRASTRPSVDTTSLDNSMILPKKNRSEKRSADIQYFHNDDDDPMKDLMEIGEEIIKSGLSPKTSPTLDRDHSLLKSNKLIRNDIINHSSNEKASRNEPDYESNDDEVLEQVSSDDDLSRREHHRTLISSDSNRNLNNLNKQDNNYQRVEQEPNFKKEESSIEDDLWDQPEPNESPMSTKSQNNSPEDYWAEKVVNKNEKKDDVLGENADSIEENIHLGRNISSPKLTKLPIFEQSQFHQDVSPRELSTSIPVQDMQIFQQQQQQQQKSPWEKYIVTDNSSENTQPLKQIQSKSPLEQDNRLIPERLQNGLPNNGNNFSNPLLQLPNNDQVASHKGIRGNQETSFHSSVSLDKIQTNIFKNRPEPLQLQTNMLATMESQALPQENKKAPYNDFQHATTQMKSSIPRDQIQENNISTTSSLQQYKVPDNQSDSTRIHVPNQKTRSISVQSQPSLQSINRFTNMETRQLFPQTQDIQRIPSTNKVTLQNNVQESQQNIALTKPKLSESRQETSRQESRSTIIFQQPRRQTISDSRSIVTSQPRQIHTSQYVPVQIRAPLQENRLMNPPQTQTQLMDSRSIFQSQVTTQETRQIQQEYQQISNSQYIDKQKDLNMEQERLNHNNPNFQQAFKPMPRRHTLSSTNNPLYQQNFSDPYHERQYSMMVSSYPPPRQEISSSGISFTSRCMSPPQQNLSPSTTSQELNTLSQIPEEHSHNNSNLKFADFMHNPSQELSQTTQQIQQNVKNVITNSNIPPVLRPSPQKRKSKGALDFILNTGGGSSLKRSKYDNEDNDAN</sequence>
<feature type="compositionally biased region" description="Polar residues" evidence="2">
    <location>
        <begin position="530"/>
        <end position="544"/>
    </location>
</feature>
<evidence type="ECO:0000313" key="5">
    <source>
        <dbReference type="Proteomes" id="UP000247702"/>
    </source>
</evidence>
<dbReference type="Gene3D" id="2.40.50.140">
    <property type="entry name" value="Nucleic acid-binding proteins"/>
    <property type="match status" value="1"/>
</dbReference>
<dbReference type="GO" id="GO:0004484">
    <property type="term" value="F:mRNA guanylyltransferase activity"/>
    <property type="evidence" value="ECO:0007669"/>
    <property type="project" value="UniProtKB-EC"/>
</dbReference>
<name>A0A2Z6RT57_9GLOM</name>
<feature type="region of interest" description="Disordered" evidence="2">
    <location>
        <begin position="413"/>
        <end position="433"/>
    </location>
</feature>
<evidence type="ECO:0000256" key="2">
    <source>
        <dbReference type="SAM" id="MobiDB-lite"/>
    </source>
</evidence>
<comment type="catalytic activity">
    <reaction evidence="1">
        <text>a 5'-end diphospho-ribonucleoside in mRNA + GTP + H(+) = a 5'-end (5'-triphosphoguanosine)-ribonucleoside in mRNA + diphosphate</text>
        <dbReference type="Rhea" id="RHEA:67012"/>
        <dbReference type="Rhea" id="RHEA-COMP:17165"/>
        <dbReference type="Rhea" id="RHEA-COMP:17166"/>
        <dbReference type="ChEBI" id="CHEBI:15378"/>
        <dbReference type="ChEBI" id="CHEBI:33019"/>
        <dbReference type="ChEBI" id="CHEBI:37565"/>
        <dbReference type="ChEBI" id="CHEBI:167616"/>
        <dbReference type="ChEBI" id="CHEBI:167617"/>
        <dbReference type="EC" id="2.7.7.50"/>
    </reaction>
    <physiologicalReaction direction="left-to-right" evidence="1">
        <dbReference type="Rhea" id="RHEA:67013"/>
    </physiologicalReaction>
</comment>
<dbReference type="CDD" id="cd07895">
    <property type="entry name" value="Adenylation_mRNA_capping"/>
    <property type="match status" value="1"/>
</dbReference>
<feature type="compositionally biased region" description="Polar residues" evidence="2">
    <location>
        <begin position="966"/>
        <end position="977"/>
    </location>
</feature>
<feature type="compositionally biased region" description="Low complexity" evidence="2">
    <location>
        <begin position="657"/>
        <end position="675"/>
    </location>
</feature>
<dbReference type="Pfam" id="PF01331">
    <property type="entry name" value="mRNA_cap_enzyme"/>
    <property type="match status" value="1"/>
</dbReference>
<dbReference type="GO" id="GO:0006370">
    <property type="term" value="P:7-methylguanosine mRNA capping"/>
    <property type="evidence" value="ECO:0007669"/>
    <property type="project" value="InterPro"/>
</dbReference>
<feature type="compositionally biased region" description="Basic and acidic residues" evidence="2">
    <location>
        <begin position="617"/>
        <end position="626"/>
    </location>
</feature>
<dbReference type="SUPFAM" id="SSF50249">
    <property type="entry name" value="Nucleic acid-binding proteins"/>
    <property type="match status" value="1"/>
</dbReference>
<reference evidence="4 5" key="1">
    <citation type="submission" date="2017-11" db="EMBL/GenBank/DDBJ databases">
        <title>The genome of Rhizophagus clarus HR1 reveals common genetic basis of auxotrophy among arbuscular mycorrhizal fungi.</title>
        <authorList>
            <person name="Kobayashi Y."/>
        </authorList>
    </citation>
    <scope>NUCLEOTIDE SEQUENCE [LARGE SCALE GENOMIC DNA]</scope>
    <source>
        <strain evidence="4 5">HR1</strain>
    </source>
</reference>
<feature type="domain" description="mRNA capping enzyme adenylation" evidence="3">
    <location>
        <begin position="43"/>
        <end position="222"/>
    </location>
</feature>